<organism evidence="9 10">
    <name type="scientific">Mycoplasma nasistruthionis</name>
    <dbReference type="NCBI Taxonomy" id="353852"/>
    <lineage>
        <taxon>Bacteria</taxon>
        <taxon>Bacillati</taxon>
        <taxon>Mycoplasmatota</taxon>
        <taxon>Mollicutes</taxon>
        <taxon>Mycoplasmataceae</taxon>
        <taxon>Mycoplasma</taxon>
    </lineage>
</organism>
<dbReference type="EMBL" id="CP041147">
    <property type="protein sequence ID" value="QDF64856.1"/>
    <property type="molecule type" value="Genomic_DNA"/>
</dbReference>
<evidence type="ECO:0000256" key="7">
    <source>
        <dbReference type="ARBA" id="ARBA00048668"/>
    </source>
</evidence>
<keyword evidence="10" id="KW-1185">Reference proteome</keyword>
<dbReference type="InterPro" id="IPR013785">
    <property type="entry name" value="Aldolase_TIM"/>
</dbReference>
<dbReference type="InterPro" id="IPR037128">
    <property type="entry name" value="Quinolinate_PRibosylTase_N_sf"/>
</dbReference>
<dbReference type="NCBIfam" id="NF005529">
    <property type="entry name" value="PRK07188.1"/>
    <property type="match status" value="1"/>
</dbReference>
<protein>
    <recommendedName>
        <fullName evidence="2">nicotinate phosphoribosyltransferase</fullName>
        <ecNumber evidence="2">6.3.4.21</ecNumber>
    </recommendedName>
</protein>
<dbReference type="InterPro" id="IPR036068">
    <property type="entry name" value="Nicotinate_pribotase-like_C"/>
</dbReference>
<keyword evidence="3" id="KW-0597">Phosphoprotein</keyword>
<proteinExistence type="predicted"/>
<evidence type="ECO:0000256" key="5">
    <source>
        <dbReference type="ARBA" id="ARBA00022642"/>
    </source>
</evidence>
<dbReference type="Proteomes" id="UP000315201">
    <property type="component" value="Chromosome"/>
</dbReference>
<evidence type="ECO:0000256" key="4">
    <source>
        <dbReference type="ARBA" id="ARBA00022598"/>
    </source>
</evidence>
<evidence type="ECO:0000313" key="10">
    <source>
        <dbReference type="Proteomes" id="UP000315201"/>
    </source>
</evidence>
<gene>
    <name evidence="9" type="ORF">FIV53_00820</name>
</gene>
<keyword evidence="9" id="KW-0328">Glycosyltransferase</keyword>
<evidence type="ECO:0000259" key="8">
    <source>
        <dbReference type="Pfam" id="PF02749"/>
    </source>
</evidence>
<comment type="catalytic activity">
    <reaction evidence="7">
        <text>5-phospho-alpha-D-ribose 1-diphosphate + nicotinate + ATP + H2O = nicotinate beta-D-ribonucleotide + ADP + phosphate + diphosphate</text>
        <dbReference type="Rhea" id="RHEA:36163"/>
        <dbReference type="ChEBI" id="CHEBI:15377"/>
        <dbReference type="ChEBI" id="CHEBI:30616"/>
        <dbReference type="ChEBI" id="CHEBI:32544"/>
        <dbReference type="ChEBI" id="CHEBI:33019"/>
        <dbReference type="ChEBI" id="CHEBI:43474"/>
        <dbReference type="ChEBI" id="CHEBI:57502"/>
        <dbReference type="ChEBI" id="CHEBI:58017"/>
        <dbReference type="ChEBI" id="CHEBI:456216"/>
        <dbReference type="EC" id="6.3.4.21"/>
    </reaction>
</comment>
<keyword evidence="9" id="KW-0808">Transferase</keyword>
<dbReference type="GO" id="GO:0009435">
    <property type="term" value="P:NAD+ biosynthetic process"/>
    <property type="evidence" value="ECO:0007669"/>
    <property type="project" value="UniProtKB-UniPathway"/>
</dbReference>
<dbReference type="SUPFAM" id="SSF51690">
    <property type="entry name" value="Nicotinate/Quinolinate PRTase C-terminal domain-like"/>
    <property type="match status" value="1"/>
</dbReference>
<dbReference type="Pfam" id="PF02749">
    <property type="entry name" value="QRPTase_N"/>
    <property type="match status" value="1"/>
</dbReference>
<dbReference type="Gene3D" id="3.90.1170.20">
    <property type="entry name" value="Quinolinate phosphoribosyl transferase, N-terminal domain"/>
    <property type="match status" value="1"/>
</dbReference>
<dbReference type="RefSeq" id="WP_208664902.1">
    <property type="nucleotide sequence ID" value="NZ_CP041147.1"/>
</dbReference>
<keyword evidence="4 9" id="KW-0436">Ligase</keyword>
<dbReference type="AlphaFoldDB" id="A0A4Y6I5G7"/>
<dbReference type="PANTHER" id="PTHR43202">
    <property type="entry name" value="NICOTINATE-NUCLEOTIDE PYROPHOSPHORYLASE"/>
    <property type="match status" value="1"/>
</dbReference>
<dbReference type="SUPFAM" id="SSF54675">
    <property type="entry name" value="Nicotinate/Quinolinate PRTase N-terminal domain-like"/>
    <property type="match status" value="1"/>
</dbReference>
<dbReference type="InterPro" id="IPR007229">
    <property type="entry name" value="Nic_PRibTrfase-Fam"/>
</dbReference>
<dbReference type="GO" id="GO:0004514">
    <property type="term" value="F:nicotinate-nucleotide diphosphorylase (carboxylating) activity"/>
    <property type="evidence" value="ECO:0007669"/>
    <property type="project" value="UniProtKB-EC"/>
</dbReference>
<evidence type="ECO:0000256" key="6">
    <source>
        <dbReference type="ARBA" id="ARBA00047445"/>
    </source>
</evidence>
<dbReference type="PIRSF" id="PIRSF000484">
    <property type="entry name" value="NAPRT"/>
    <property type="match status" value="1"/>
</dbReference>
<evidence type="ECO:0000256" key="3">
    <source>
        <dbReference type="ARBA" id="ARBA00022553"/>
    </source>
</evidence>
<reference evidence="9 10" key="1">
    <citation type="submission" date="2019-06" db="EMBL/GenBank/DDBJ databases">
        <title>Mycoplasma nasistruthionis sp. nov. str Ms03.</title>
        <authorList>
            <person name="Botes A."/>
        </authorList>
    </citation>
    <scope>NUCLEOTIDE SEQUENCE [LARGE SCALE GENOMIC DNA]</scope>
    <source>
        <strain evidence="9 10">Ms03</strain>
    </source>
</reference>
<dbReference type="InterPro" id="IPR022412">
    <property type="entry name" value="Quinolinate_PRibosylTrfase_N"/>
</dbReference>
<name>A0A4Y6I5G7_9MOLU</name>
<comment type="catalytic activity">
    <reaction evidence="6">
        <text>nicotinate beta-D-ribonucleotide + CO2 + diphosphate = quinolinate + 5-phospho-alpha-D-ribose 1-diphosphate + 2 H(+)</text>
        <dbReference type="Rhea" id="RHEA:12733"/>
        <dbReference type="ChEBI" id="CHEBI:15378"/>
        <dbReference type="ChEBI" id="CHEBI:16526"/>
        <dbReference type="ChEBI" id="CHEBI:29959"/>
        <dbReference type="ChEBI" id="CHEBI:33019"/>
        <dbReference type="ChEBI" id="CHEBI:57502"/>
        <dbReference type="ChEBI" id="CHEBI:58017"/>
        <dbReference type="EC" id="2.4.2.19"/>
    </reaction>
</comment>
<accession>A0A4Y6I5G7</accession>
<dbReference type="EC" id="6.3.4.21" evidence="2"/>
<dbReference type="PANTHER" id="PTHR43202:SF1">
    <property type="entry name" value="NICOTINATE PHOSPHORIBOSYLTRANSFERASE"/>
    <property type="match status" value="1"/>
</dbReference>
<sequence length="335" mass="37527">MNNKKDYTAAYFAKTAKVLASKKPNNVIVMQFFQRKDNSILAGMKQVLELLESETDTSKYSIKYLPDGAKINNLDIVLELEGHYQDFGIWEGMIDGILARYTSIATNAYHCVQAAGNKPVIFMGDRADHYLNQPVDAQAVEIGGIKIMSTLAQKQAINHNENAVFGSMPHALIQGFDGDVVEAAKAYHEIFPNDKLIALVDYHNDVIKDSLRVYEALKDKVWGVRVDTSKNMIDHMFDNQEPKFGVNPDQIINLRKALNQAGANDYKIVVSSGFDAQKIALFEELSVPVDYYGVGQSIFKLNNSFSADATILNGKKQAKEGRFYRLNPNLIKYNK</sequence>
<dbReference type="InterPro" id="IPR053190">
    <property type="entry name" value="NAPRTase-like"/>
</dbReference>
<evidence type="ECO:0000256" key="2">
    <source>
        <dbReference type="ARBA" id="ARBA00013236"/>
    </source>
</evidence>
<keyword evidence="5" id="KW-0662">Pyridine nucleotide biosynthesis</keyword>
<feature type="domain" description="Quinolinate phosphoribosyl transferase N-terminal" evidence="8">
    <location>
        <begin position="15"/>
        <end position="101"/>
    </location>
</feature>
<evidence type="ECO:0000256" key="1">
    <source>
        <dbReference type="ARBA" id="ARBA00004952"/>
    </source>
</evidence>
<dbReference type="Gene3D" id="3.20.20.70">
    <property type="entry name" value="Aldolase class I"/>
    <property type="match status" value="1"/>
</dbReference>
<dbReference type="GO" id="GO:0004516">
    <property type="term" value="F:nicotinate phosphoribosyltransferase activity"/>
    <property type="evidence" value="ECO:0007669"/>
    <property type="project" value="UniProtKB-EC"/>
</dbReference>
<comment type="pathway">
    <text evidence="1">Cofactor biosynthesis; NAD(+) biosynthesis; nicotinate D-ribonucleotide from nicotinate: step 1/1.</text>
</comment>
<evidence type="ECO:0000313" key="9">
    <source>
        <dbReference type="EMBL" id="QDF64856.1"/>
    </source>
</evidence>
<dbReference type="UniPathway" id="UPA00253">
    <property type="reaction ID" value="UER00457"/>
</dbReference>